<keyword evidence="8 10" id="KW-0472">Membrane</keyword>
<comment type="subcellular location">
    <subcellularLocation>
        <location evidence="1">Membrane</location>
        <topology evidence="1">Multi-pass membrane protein</topology>
    </subcellularLocation>
</comment>
<reference evidence="11" key="1">
    <citation type="submission" date="2021-01" db="EMBL/GenBank/DDBJ databases">
        <title>YIM 132084 draft genome.</title>
        <authorList>
            <person name="An D."/>
        </authorList>
    </citation>
    <scope>NUCLEOTIDE SEQUENCE</scope>
    <source>
        <strain evidence="11">YIM 132084</strain>
    </source>
</reference>
<keyword evidence="7 10" id="KW-1133">Transmembrane helix</keyword>
<feature type="region of interest" description="Disordered" evidence="9">
    <location>
        <begin position="84"/>
        <end position="103"/>
    </location>
</feature>
<keyword evidence="4" id="KW-0328">Glycosyltransferase</keyword>
<keyword evidence="6 10" id="KW-0812">Transmembrane</keyword>
<comment type="pathway">
    <text evidence="3">Sphingolipid metabolism.</text>
</comment>
<feature type="transmembrane region" description="Helical" evidence="10">
    <location>
        <begin position="308"/>
        <end position="324"/>
    </location>
</feature>
<evidence type="ECO:0000256" key="3">
    <source>
        <dbReference type="ARBA" id="ARBA00004991"/>
    </source>
</evidence>
<dbReference type="SUPFAM" id="SSF53448">
    <property type="entry name" value="Nucleotide-diphospho-sugar transferases"/>
    <property type="match status" value="1"/>
</dbReference>
<evidence type="ECO:0000313" key="11">
    <source>
        <dbReference type="EMBL" id="MBM9468898.1"/>
    </source>
</evidence>
<name>A0A938YG08_9ACTN</name>
<feature type="transmembrane region" description="Helical" evidence="10">
    <location>
        <begin position="336"/>
        <end position="354"/>
    </location>
</feature>
<comment type="pathway">
    <text evidence="2">Lipid metabolism; sphingolipid metabolism.</text>
</comment>
<dbReference type="Gene3D" id="3.90.550.10">
    <property type="entry name" value="Spore Coat Polysaccharide Biosynthesis Protein SpsA, Chain A"/>
    <property type="match status" value="1"/>
</dbReference>
<keyword evidence="12" id="KW-1185">Reference proteome</keyword>
<keyword evidence="5" id="KW-0808">Transferase</keyword>
<evidence type="ECO:0000256" key="1">
    <source>
        <dbReference type="ARBA" id="ARBA00004141"/>
    </source>
</evidence>
<evidence type="ECO:0000256" key="9">
    <source>
        <dbReference type="SAM" id="MobiDB-lite"/>
    </source>
</evidence>
<dbReference type="InterPro" id="IPR029044">
    <property type="entry name" value="Nucleotide-diphossugar_trans"/>
</dbReference>
<evidence type="ECO:0000256" key="10">
    <source>
        <dbReference type="SAM" id="Phobius"/>
    </source>
</evidence>
<proteinExistence type="predicted"/>
<dbReference type="Proteomes" id="UP000663792">
    <property type="component" value="Unassembled WGS sequence"/>
</dbReference>
<dbReference type="AlphaFoldDB" id="A0A938YG08"/>
<dbReference type="GO" id="GO:0016757">
    <property type="term" value="F:glycosyltransferase activity"/>
    <property type="evidence" value="ECO:0007669"/>
    <property type="project" value="UniProtKB-KW"/>
</dbReference>
<protein>
    <submittedName>
        <fullName evidence="11">Glycosyltransferase</fullName>
    </submittedName>
</protein>
<comment type="caution">
    <text evidence="11">The sequence shown here is derived from an EMBL/GenBank/DDBJ whole genome shotgun (WGS) entry which is preliminary data.</text>
</comment>
<organism evidence="11 12">
    <name type="scientific">Nakamurella leprariae</name>
    <dbReference type="NCBI Taxonomy" id="2803911"/>
    <lineage>
        <taxon>Bacteria</taxon>
        <taxon>Bacillati</taxon>
        <taxon>Actinomycetota</taxon>
        <taxon>Actinomycetes</taxon>
        <taxon>Nakamurellales</taxon>
        <taxon>Nakamurellaceae</taxon>
        <taxon>Nakamurella</taxon>
    </lineage>
</organism>
<dbReference type="PANTHER" id="PTHR43646:SF3">
    <property type="entry name" value="SLR1566 PROTEIN"/>
    <property type="match status" value="1"/>
</dbReference>
<dbReference type="GO" id="GO:0016020">
    <property type="term" value="C:membrane"/>
    <property type="evidence" value="ECO:0007669"/>
    <property type="project" value="UniProtKB-SubCell"/>
</dbReference>
<evidence type="ECO:0000256" key="4">
    <source>
        <dbReference type="ARBA" id="ARBA00022676"/>
    </source>
</evidence>
<evidence type="ECO:0000256" key="7">
    <source>
        <dbReference type="ARBA" id="ARBA00022989"/>
    </source>
</evidence>
<evidence type="ECO:0000256" key="6">
    <source>
        <dbReference type="ARBA" id="ARBA00022692"/>
    </source>
</evidence>
<dbReference type="PANTHER" id="PTHR43646">
    <property type="entry name" value="GLYCOSYLTRANSFERASE"/>
    <property type="match status" value="1"/>
</dbReference>
<dbReference type="EMBL" id="JAERWK010000021">
    <property type="protein sequence ID" value="MBM9468898.1"/>
    <property type="molecule type" value="Genomic_DNA"/>
</dbReference>
<gene>
    <name evidence="11" type="ORF">JL106_16560</name>
</gene>
<evidence type="ECO:0000256" key="2">
    <source>
        <dbReference type="ARBA" id="ARBA00004760"/>
    </source>
</evidence>
<dbReference type="InterPro" id="IPR025993">
    <property type="entry name" value="Ceramide_glucosylTrfase"/>
</dbReference>
<evidence type="ECO:0000256" key="8">
    <source>
        <dbReference type="ARBA" id="ARBA00023136"/>
    </source>
</evidence>
<evidence type="ECO:0000256" key="5">
    <source>
        <dbReference type="ARBA" id="ARBA00022679"/>
    </source>
</evidence>
<sequence length="375" mass="38941">MLRRLVSHQVSRLVHRLVTVGATLSALGAVHAAVNARLLRRPGGSGTVLPAVSVLVPARDEAERIEDCLAGLRGPHQLLVLDDESTDGTGERAARGGATVLPGRPPPAGWLGKPWACEQLVAAADPASGVLVFVDADVRLVPGAVDDAVRLLLDADLDIVCPFPRQLAVTVGERLVQPLLQWSWLTTLPLRAAERSPRRSLSAGCGQFIVVRRSALVRAGGFAAVRDSVLEDVALVRAVKAAGGRGGVVDGTDLACCRMYDDWPALRDGYGKSLWSAFGSPAGAVGVLLGLGLVWVLPAAAALTGSRVGLAGYLAGVAGRIVAARRTGGRMLPDAAAHPVSVVAFGALLVRSVVLRRRGALSWKGRTVAPAGHVP</sequence>
<dbReference type="Pfam" id="PF13506">
    <property type="entry name" value="Glyco_transf_21"/>
    <property type="match status" value="1"/>
</dbReference>
<accession>A0A938YG08</accession>
<dbReference type="RefSeq" id="WP_205261855.1">
    <property type="nucleotide sequence ID" value="NZ_JAERWK010000021.1"/>
</dbReference>
<feature type="transmembrane region" description="Helical" evidence="10">
    <location>
        <begin position="274"/>
        <end position="296"/>
    </location>
</feature>
<evidence type="ECO:0000313" key="12">
    <source>
        <dbReference type="Proteomes" id="UP000663792"/>
    </source>
</evidence>